<organism evidence="5 6">
    <name type="scientific">Meloidogyne graminicola</name>
    <dbReference type="NCBI Taxonomy" id="189291"/>
    <lineage>
        <taxon>Eukaryota</taxon>
        <taxon>Metazoa</taxon>
        <taxon>Ecdysozoa</taxon>
        <taxon>Nematoda</taxon>
        <taxon>Chromadorea</taxon>
        <taxon>Rhabditida</taxon>
        <taxon>Tylenchina</taxon>
        <taxon>Tylenchomorpha</taxon>
        <taxon>Tylenchoidea</taxon>
        <taxon>Meloidogynidae</taxon>
        <taxon>Meloidogyninae</taxon>
        <taxon>Meloidogyne</taxon>
    </lineage>
</organism>
<dbReference type="GO" id="GO:0000776">
    <property type="term" value="C:kinetochore"/>
    <property type="evidence" value="ECO:0007669"/>
    <property type="project" value="TreeGrafter"/>
</dbReference>
<proteinExistence type="inferred from homology"/>
<keyword evidence="6" id="KW-1185">Reference proteome</keyword>
<sequence length="233" mass="27257">MERIRREEGISQPIGSESKRFKLFSLMGYKPGMSLGVKREGWKSLGIKEPIAIQIKSNRSGVGHEEEQNEKQRERCEAHMEFMKKRARMEESLATDFRNKKRMLAVQKQIISDIQQARSACHQMDLSVGKEVPEHFWFWPIYSSKLPNVNDTEEDDEEEEEEQLTYTYSNGRVAPVEVNFYQMDENELDNSLNHIIGYLRREHFYCVWCGYAYSDSLDIENTCPGSTRSAHDE</sequence>
<dbReference type="InterPro" id="IPR025239">
    <property type="entry name" value="DUF4187"/>
</dbReference>
<dbReference type="InterPro" id="IPR039249">
    <property type="entry name" value="GPATCH11"/>
</dbReference>
<reference evidence="5" key="1">
    <citation type="journal article" date="2020" name="Ecol. Evol.">
        <title>Genome structure and content of the rice root-knot nematode (Meloidogyne graminicola).</title>
        <authorList>
            <person name="Phan N.T."/>
            <person name="Danchin E.G.J."/>
            <person name="Klopp C."/>
            <person name="Perfus-Barbeoch L."/>
            <person name="Kozlowski D.K."/>
            <person name="Koutsovoulos G.D."/>
            <person name="Lopez-Roques C."/>
            <person name="Bouchez O."/>
            <person name="Zahm M."/>
            <person name="Besnard G."/>
            <person name="Bellafiore S."/>
        </authorList>
    </citation>
    <scope>NUCLEOTIDE SEQUENCE</scope>
    <source>
        <strain evidence="5">VN-18</strain>
    </source>
</reference>
<dbReference type="OrthoDB" id="786951at2759"/>
<dbReference type="SMART" id="SM01173">
    <property type="entry name" value="DUF4187"/>
    <property type="match status" value="1"/>
</dbReference>
<dbReference type="Proteomes" id="UP000605970">
    <property type="component" value="Unassembled WGS sequence"/>
</dbReference>
<comment type="similarity">
    <text evidence="1">Belongs to the GPATCH11 family.</text>
</comment>
<dbReference type="PANTHER" id="PTHR21032:SF0">
    <property type="entry name" value="G PATCH DOMAIN-CONTAINING PROTEIN 11"/>
    <property type="match status" value="1"/>
</dbReference>
<evidence type="ECO:0000256" key="2">
    <source>
        <dbReference type="ARBA" id="ARBA00021978"/>
    </source>
</evidence>
<dbReference type="Pfam" id="PF13821">
    <property type="entry name" value="DUF4187"/>
    <property type="match status" value="1"/>
</dbReference>
<gene>
    <name evidence="5" type="ORF">Mgra_00008552</name>
</gene>
<dbReference type="GO" id="GO:0003676">
    <property type="term" value="F:nucleic acid binding"/>
    <property type="evidence" value="ECO:0007669"/>
    <property type="project" value="InterPro"/>
</dbReference>
<dbReference type="PROSITE" id="PS50174">
    <property type="entry name" value="G_PATCH"/>
    <property type="match status" value="1"/>
</dbReference>
<evidence type="ECO:0000256" key="3">
    <source>
        <dbReference type="ARBA" id="ARBA00030688"/>
    </source>
</evidence>
<dbReference type="SMART" id="SM00443">
    <property type="entry name" value="G_patch"/>
    <property type="match status" value="1"/>
</dbReference>
<dbReference type="InterPro" id="IPR000467">
    <property type="entry name" value="G_patch_dom"/>
</dbReference>
<dbReference type="AlphaFoldDB" id="A0A8S9ZFJ0"/>
<dbReference type="Pfam" id="PF01585">
    <property type="entry name" value="G-patch"/>
    <property type="match status" value="1"/>
</dbReference>
<dbReference type="EMBL" id="JABEBT010000114">
    <property type="protein sequence ID" value="KAF7631224.1"/>
    <property type="molecule type" value="Genomic_DNA"/>
</dbReference>
<dbReference type="PANTHER" id="PTHR21032">
    <property type="entry name" value="G PATCH DOMAIN-CONTAINING PROTEIN 11"/>
    <property type="match status" value="1"/>
</dbReference>
<protein>
    <recommendedName>
        <fullName evidence="2">G patch domain-containing protein 11</fullName>
    </recommendedName>
    <alternativeName>
        <fullName evidence="3">Coiled-coil domain-containing protein 75</fullName>
    </alternativeName>
</protein>
<evidence type="ECO:0000256" key="1">
    <source>
        <dbReference type="ARBA" id="ARBA00007140"/>
    </source>
</evidence>
<evidence type="ECO:0000313" key="6">
    <source>
        <dbReference type="Proteomes" id="UP000605970"/>
    </source>
</evidence>
<comment type="caution">
    <text evidence="5">The sequence shown here is derived from an EMBL/GenBank/DDBJ whole genome shotgun (WGS) entry which is preliminary data.</text>
</comment>
<evidence type="ECO:0000259" key="4">
    <source>
        <dbReference type="PROSITE" id="PS50174"/>
    </source>
</evidence>
<accession>A0A8S9ZFJ0</accession>
<evidence type="ECO:0000313" key="5">
    <source>
        <dbReference type="EMBL" id="KAF7631224.1"/>
    </source>
</evidence>
<name>A0A8S9ZFJ0_9BILA</name>
<feature type="domain" description="G-patch" evidence="4">
    <location>
        <begin position="16"/>
        <end position="67"/>
    </location>
</feature>